<dbReference type="KEGG" id="cmet:K6K41_00270"/>
<dbReference type="AlphaFoldDB" id="A0A9E6R9Z1"/>
<organism evidence="1 2">
    <name type="scientific">Chenggangzhangella methanolivorans</name>
    <dbReference type="NCBI Taxonomy" id="1437009"/>
    <lineage>
        <taxon>Bacteria</taxon>
        <taxon>Pseudomonadati</taxon>
        <taxon>Pseudomonadota</taxon>
        <taxon>Alphaproteobacteria</taxon>
        <taxon>Hyphomicrobiales</taxon>
        <taxon>Methylopilaceae</taxon>
        <taxon>Chenggangzhangella</taxon>
    </lineage>
</organism>
<keyword evidence="2" id="KW-1185">Reference proteome</keyword>
<proteinExistence type="predicted"/>
<dbReference type="EMBL" id="CP081869">
    <property type="protein sequence ID" value="QZO00282.1"/>
    <property type="molecule type" value="Genomic_DNA"/>
</dbReference>
<protein>
    <submittedName>
        <fullName evidence="1">Uncharacterized protein</fullName>
    </submittedName>
</protein>
<name>A0A9E6R9Z1_9HYPH</name>
<dbReference type="Proteomes" id="UP000825701">
    <property type="component" value="Chromosome"/>
</dbReference>
<sequence>MCGLCGSFAHGHWSDGVASNAQTPTAERARRAAVANAALAPFGLTLKSWGGRYVLSSRTGKAAVVEGFGDLWPAAEKLGGRSCDPLDATVLARLELGA</sequence>
<reference evidence="1" key="1">
    <citation type="submission" date="2021-08" db="EMBL/GenBank/DDBJ databases">
        <authorList>
            <person name="Zhang H."/>
            <person name="Xu M."/>
            <person name="Yu Z."/>
            <person name="Yang L."/>
            <person name="Cai Y."/>
        </authorList>
    </citation>
    <scope>NUCLEOTIDE SEQUENCE</scope>
    <source>
        <strain evidence="1">CHL1</strain>
    </source>
</reference>
<evidence type="ECO:0000313" key="2">
    <source>
        <dbReference type="Proteomes" id="UP000825701"/>
    </source>
</evidence>
<evidence type="ECO:0000313" key="1">
    <source>
        <dbReference type="EMBL" id="QZO00282.1"/>
    </source>
</evidence>
<dbReference type="RefSeq" id="WP_261403466.1">
    <property type="nucleotide sequence ID" value="NZ_CP081869.1"/>
</dbReference>
<gene>
    <name evidence="1" type="ORF">K6K41_00270</name>
</gene>
<accession>A0A9E6R9Z1</accession>